<evidence type="ECO:0000313" key="10">
    <source>
        <dbReference type="Proteomes" id="UP000035721"/>
    </source>
</evidence>
<evidence type="ECO:0000256" key="3">
    <source>
        <dbReference type="ARBA" id="ARBA00022448"/>
    </source>
</evidence>
<keyword evidence="6 8" id="KW-1133">Transmembrane helix</keyword>
<dbReference type="PANTHER" id="PTHR46494">
    <property type="entry name" value="CORA FAMILY METAL ION TRANSPORTER (EUROFUNG)"/>
    <property type="match status" value="1"/>
</dbReference>
<evidence type="ECO:0000256" key="1">
    <source>
        <dbReference type="ARBA" id="ARBA00004651"/>
    </source>
</evidence>
<dbReference type="SUPFAM" id="SSF143865">
    <property type="entry name" value="CorA soluble domain-like"/>
    <property type="match status" value="1"/>
</dbReference>
<evidence type="ECO:0000313" key="9">
    <source>
        <dbReference type="EMBL" id="CCH79590.1"/>
    </source>
</evidence>
<dbReference type="GO" id="GO:0000287">
    <property type="term" value="F:magnesium ion binding"/>
    <property type="evidence" value="ECO:0007669"/>
    <property type="project" value="TreeGrafter"/>
</dbReference>
<dbReference type="STRING" id="1194083.BN12_50017"/>
<dbReference type="InterPro" id="IPR045863">
    <property type="entry name" value="CorA_TM1_TM2"/>
</dbReference>
<keyword evidence="5 8" id="KW-0812">Transmembrane</keyword>
<keyword evidence="7 8" id="KW-0472">Membrane</keyword>
<dbReference type="InterPro" id="IPR002523">
    <property type="entry name" value="MgTranspt_CorA/ZnTranspt_ZntB"/>
</dbReference>
<comment type="subcellular location">
    <subcellularLocation>
        <location evidence="1">Cell membrane</location>
        <topology evidence="1">Multi-pass membrane protein</topology>
    </subcellularLocation>
</comment>
<keyword evidence="10" id="KW-1185">Reference proteome</keyword>
<keyword evidence="4" id="KW-1003">Cell membrane</keyword>
<dbReference type="SUPFAM" id="SSF144083">
    <property type="entry name" value="Magnesium transport protein CorA, transmembrane region"/>
    <property type="match status" value="1"/>
</dbReference>
<feature type="transmembrane region" description="Helical" evidence="8">
    <location>
        <begin position="280"/>
        <end position="298"/>
    </location>
</feature>
<dbReference type="Gene3D" id="3.30.460.20">
    <property type="entry name" value="CorA soluble domain-like"/>
    <property type="match status" value="1"/>
</dbReference>
<evidence type="ECO:0000256" key="4">
    <source>
        <dbReference type="ARBA" id="ARBA00022475"/>
    </source>
</evidence>
<keyword evidence="3" id="KW-0813">Transport</keyword>
<evidence type="ECO:0000256" key="2">
    <source>
        <dbReference type="ARBA" id="ARBA00009765"/>
    </source>
</evidence>
<dbReference type="AlphaFoldDB" id="A0A077M6B3"/>
<dbReference type="RefSeq" id="WP_235432267.1">
    <property type="nucleotide sequence ID" value="NZ_HF570958.1"/>
</dbReference>
<dbReference type="GO" id="GO:0015095">
    <property type="term" value="F:magnesium ion transmembrane transporter activity"/>
    <property type="evidence" value="ECO:0007669"/>
    <property type="project" value="TreeGrafter"/>
</dbReference>
<dbReference type="Gene3D" id="1.20.58.340">
    <property type="entry name" value="Magnesium transport protein CorA, transmembrane region"/>
    <property type="match status" value="2"/>
</dbReference>
<sequence>MTTTCIVSGRAWRDGHPVAGELTEDDLHRLHRETDALVWVDVRDPSPADLRRLLHRVGLPDGAIEDVTAPYERPKVARYGDHVFFQAYATWMADHPAAGEYVRLRTGRVSGFVGPGLLVTIREGDAFDMAPVVRGWEENADLIVEGAAALLYGLLDVVVDSHFDTVQRLDDDLEDLEDVLFAERRTGHDFARRTYGIRKDLVRLRRVVLPMRDVVDGLMRHRSRPEGNRFTALDAWFDDLYDHVLRAAEWTESLRDMVSTIFETNLSLQDARLNTVMKKLAGWGAIIAVPTAVTGWFGQNIPFPGFGRHGGLAVSVALIVVATAALYALFRSRDWL</sequence>
<reference evidence="9 10" key="1">
    <citation type="journal article" date="2013" name="ISME J.">
        <title>A metabolic model for members of the genus Tetrasphaera involved in enhanced biological phosphorus removal.</title>
        <authorList>
            <person name="Kristiansen R."/>
            <person name="Nguyen H.T.T."/>
            <person name="Saunders A.M."/>
            <person name="Nielsen J.L."/>
            <person name="Wimmer R."/>
            <person name="Le V.Q."/>
            <person name="McIlroy S.J."/>
            <person name="Petrovski S."/>
            <person name="Seviour R.J."/>
            <person name="Calteau A."/>
            <person name="Nielsen K.L."/>
            <person name="Nielsen P.H."/>
        </authorList>
    </citation>
    <scope>NUCLEOTIDE SEQUENCE [LARGE SCALE GENOMIC DNA]</scope>
    <source>
        <strain evidence="9 10">T1-X7</strain>
    </source>
</reference>
<name>A0A077M6B3_9MICO</name>
<evidence type="ECO:0000256" key="8">
    <source>
        <dbReference type="SAM" id="Phobius"/>
    </source>
</evidence>
<dbReference type="PANTHER" id="PTHR46494:SF1">
    <property type="entry name" value="CORA FAMILY METAL ION TRANSPORTER (EUROFUNG)"/>
    <property type="match status" value="1"/>
</dbReference>
<protein>
    <submittedName>
        <fullName evidence="9">Putative metal ion transport protein</fullName>
    </submittedName>
</protein>
<dbReference type="CDD" id="cd12822">
    <property type="entry name" value="TmCorA-like"/>
    <property type="match status" value="1"/>
</dbReference>
<evidence type="ECO:0000256" key="6">
    <source>
        <dbReference type="ARBA" id="ARBA00022989"/>
    </source>
</evidence>
<accession>A0A077M6B3</accession>
<dbReference type="Pfam" id="PF01544">
    <property type="entry name" value="CorA"/>
    <property type="match status" value="1"/>
</dbReference>
<dbReference type="GO" id="GO:0005886">
    <property type="term" value="C:plasma membrane"/>
    <property type="evidence" value="ECO:0007669"/>
    <property type="project" value="UniProtKB-SubCell"/>
</dbReference>
<evidence type="ECO:0000256" key="5">
    <source>
        <dbReference type="ARBA" id="ARBA00022692"/>
    </source>
</evidence>
<comment type="caution">
    <text evidence="9">The sequence shown here is derived from an EMBL/GenBank/DDBJ whole genome shotgun (WGS) entry which is preliminary data.</text>
</comment>
<dbReference type="GO" id="GO:0015087">
    <property type="term" value="F:cobalt ion transmembrane transporter activity"/>
    <property type="evidence" value="ECO:0007669"/>
    <property type="project" value="TreeGrafter"/>
</dbReference>
<organism evidence="9 10">
    <name type="scientific">Nostocoides japonicum T1-X7</name>
    <dbReference type="NCBI Taxonomy" id="1194083"/>
    <lineage>
        <taxon>Bacteria</taxon>
        <taxon>Bacillati</taxon>
        <taxon>Actinomycetota</taxon>
        <taxon>Actinomycetes</taxon>
        <taxon>Micrococcales</taxon>
        <taxon>Intrasporangiaceae</taxon>
        <taxon>Nostocoides</taxon>
    </lineage>
</organism>
<dbReference type="GO" id="GO:0050897">
    <property type="term" value="F:cobalt ion binding"/>
    <property type="evidence" value="ECO:0007669"/>
    <property type="project" value="TreeGrafter"/>
</dbReference>
<dbReference type="Proteomes" id="UP000035721">
    <property type="component" value="Unassembled WGS sequence"/>
</dbReference>
<comment type="similarity">
    <text evidence="2">Belongs to the CorA metal ion transporter (MIT) (TC 1.A.35) family.</text>
</comment>
<dbReference type="InterPro" id="IPR045861">
    <property type="entry name" value="CorA_cytoplasmic_dom"/>
</dbReference>
<proteinExistence type="inferred from homology"/>
<feature type="transmembrane region" description="Helical" evidence="8">
    <location>
        <begin position="310"/>
        <end position="330"/>
    </location>
</feature>
<evidence type="ECO:0000256" key="7">
    <source>
        <dbReference type="ARBA" id="ARBA00023136"/>
    </source>
</evidence>
<gene>
    <name evidence="9" type="ORF">BN12_50017</name>
</gene>
<dbReference type="EMBL" id="CAJB01000381">
    <property type="protein sequence ID" value="CCH79590.1"/>
    <property type="molecule type" value="Genomic_DNA"/>
</dbReference>